<reference evidence="2 3" key="1">
    <citation type="journal article" date="2014" name="Genome Biol. Evol.">
        <title>The secreted proteins of Achlya hypogyna and Thraustotheca clavata identify the ancestral oomycete secretome and reveal gene acquisitions by horizontal gene transfer.</title>
        <authorList>
            <person name="Misner I."/>
            <person name="Blouin N."/>
            <person name="Leonard G."/>
            <person name="Richards T.A."/>
            <person name="Lane C.E."/>
        </authorList>
    </citation>
    <scope>NUCLEOTIDE SEQUENCE [LARGE SCALE GENOMIC DNA]</scope>
    <source>
        <strain evidence="2 3">ATCC 48635</strain>
    </source>
</reference>
<dbReference type="PANTHER" id="PTHR42850">
    <property type="entry name" value="METALLOPHOSPHOESTERASE"/>
    <property type="match status" value="1"/>
</dbReference>
<accession>A0A1V9Y9B1</accession>
<dbReference type="STRING" id="1202772.A0A1V9Y9B1"/>
<dbReference type="InterPro" id="IPR004843">
    <property type="entry name" value="Calcineurin-like_PHP"/>
</dbReference>
<dbReference type="GO" id="GO:0016791">
    <property type="term" value="F:phosphatase activity"/>
    <property type="evidence" value="ECO:0007669"/>
    <property type="project" value="TreeGrafter"/>
</dbReference>
<evidence type="ECO:0000313" key="2">
    <source>
        <dbReference type="EMBL" id="OQR82306.1"/>
    </source>
</evidence>
<evidence type="ECO:0000313" key="3">
    <source>
        <dbReference type="Proteomes" id="UP000243579"/>
    </source>
</evidence>
<dbReference type="SUPFAM" id="SSF56300">
    <property type="entry name" value="Metallo-dependent phosphatases"/>
    <property type="match status" value="1"/>
</dbReference>
<feature type="domain" description="Calcineurin-like phosphoesterase" evidence="1">
    <location>
        <begin position="4"/>
        <end position="175"/>
    </location>
</feature>
<dbReference type="AlphaFoldDB" id="A0A1V9Y9B1"/>
<name>A0A1V9Y9B1_ACHHY</name>
<dbReference type="GO" id="GO:0006798">
    <property type="term" value="P:polyphosphate catabolic process"/>
    <property type="evidence" value="ECO:0007669"/>
    <property type="project" value="TreeGrafter"/>
</dbReference>
<dbReference type="CDD" id="cd00144">
    <property type="entry name" value="MPP_PPP_family"/>
    <property type="match status" value="1"/>
</dbReference>
<evidence type="ECO:0000259" key="1">
    <source>
        <dbReference type="Pfam" id="PF00149"/>
    </source>
</evidence>
<dbReference type="Pfam" id="PF00149">
    <property type="entry name" value="Metallophos"/>
    <property type="match status" value="1"/>
</dbReference>
<dbReference type="PANTHER" id="PTHR42850:SF4">
    <property type="entry name" value="ZINC-DEPENDENT ENDOPOLYPHOSPHATASE"/>
    <property type="match status" value="1"/>
</dbReference>
<comment type="caution">
    <text evidence="2">The sequence shown here is derived from an EMBL/GenBank/DDBJ whole genome shotgun (WGS) entry which is preliminary data.</text>
</comment>
<dbReference type="Proteomes" id="UP000243579">
    <property type="component" value="Unassembled WGS sequence"/>
</dbReference>
<dbReference type="InterPro" id="IPR050126">
    <property type="entry name" value="Ap4A_hydrolase"/>
</dbReference>
<dbReference type="Gene3D" id="3.60.21.10">
    <property type="match status" value="1"/>
</dbReference>
<protein>
    <recommendedName>
        <fullName evidence="1">Calcineurin-like phosphoesterase domain-containing protein</fullName>
    </recommendedName>
</protein>
<dbReference type="InterPro" id="IPR029052">
    <property type="entry name" value="Metallo-depent_PP-like"/>
</dbReference>
<keyword evidence="3" id="KW-1185">Reference proteome</keyword>
<gene>
    <name evidence="2" type="ORF">ACHHYP_16240</name>
</gene>
<dbReference type="EMBL" id="JNBR01002494">
    <property type="protein sequence ID" value="OQR82306.1"/>
    <property type="molecule type" value="Genomic_DNA"/>
</dbReference>
<organism evidence="2 3">
    <name type="scientific">Achlya hypogyna</name>
    <name type="common">Oomycete</name>
    <name type="synonym">Protoachlya hypogyna</name>
    <dbReference type="NCBI Taxonomy" id="1202772"/>
    <lineage>
        <taxon>Eukaryota</taxon>
        <taxon>Sar</taxon>
        <taxon>Stramenopiles</taxon>
        <taxon>Oomycota</taxon>
        <taxon>Saprolegniomycetes</taxon>
        <taxon>Saprolegniales</taxon>
        <taxon>Achlyaceae</taxon>
        <taxon>Achlya</taxon>
    </lineage>
</organism>
<proteinExistence type="predicted"/>
<dbReference type="GO" id="GO:0000298">
    <property type="term" value="F:endopolyphosphatase activity"/>
    <property type="evidence" value="ECO:0007669"/>
    <property type="project" value="TreeGrafter"/>
</dbReference>
<dbReference type="GO" id="GO:0005737">
    <property type="term" value="C:cytoplasm"/>
    <property type="evidence" value="ECO:0007669"/>
    <property type="project" value="TreeGrafter"/>
</dbReference>
<sequence length="228" mass="24393">MSARVVVVGDIHGCLDELRLLLAACAFVPGTDVLLSVGDLVNKGPQSAEVVSFIRSSGAWCVRGNHDDAALAAYYGRRTSTPEADPTSFATRYDYVDAFTPEDVEFLEQLPFSIALPEIDTLVVHAGLAPQNLYKMRYLTPSADGWTASEASPATGGLWAPQYQGPPFVVFGHDAKAGLQECPFALGLDTGCCYGRKLTAVILPERRLVSVPALKMHCVPNIPAPTAL</sequence>
<dbReference type="OrthoDB" id="10267127at2759"/>